<dbReference type="InterPro" id="IPR014284">
    <property type="entry name" value="RNA_pol_sigma-70_dom"/>
</dbReference>
<keyword evidence="3" id="KW-0731">Sigma factor</keyword>
<reference evidence="7 8" key="1">
    <citation type="submission" date="2009-10" db="EMBL/GenBank/DDBJ databases">
        <title>Complete sequence of Halothiobacillus neapolitanus c2.</title>
        <authorList>
            <consortium name="US DOE Joint Genome Institute"/>
            <person name="Lucas S."/>
            <person name="Copeland A."/>
            <person name="Lapidus A."/>
            <person name="Glavina del Rio T."/>
            <person name="Tice H."/>
            <person name="Bruce D."/>
            <person name="Goodwin L."/>
            <person name="Pitluck S."/>
            <person name="Davenport K."/>
            <person name="Brettin T."/>
            <person name="Detter J.C."/>
            <person name="Han C."/>
            <person name="Tapia R."/>
            <person name="Larimer F."/>
            <person name="Land M."/>
            <person name="Hauser L."/>
            <person name="Kyrpides N."/>
            <person name="Mikhailova N."/>
            <person name="Kerfeld C."/>
            <person name="Cannon G."/>
            <person name="Heinhort S."/>
        </authorList>
    </citation>
    <scope>NUCLEOTIDE SEQUENCE [LARGE SCALE GENOMIC DNA]</scope>
    <source>
        <strain evidence="8">ATCC 23641 / c2</strain>
    </source>
</reference>
<dbReference type="InterPro" id="IPR013249">
    <property type="entry name" value="RNA_pol_sigma70_r4_t2"/>
</dbReference>
<dbReference type="SUPFAM" id="SSF88946">
    <property type="entry name" value="Sigma2 domain of RNA polymerase sigma factors"/>
    <property type="match status" value="1"/>
</dbReference>
<feature type="domain" description="RNA polymerase sigma factor 70 region 4 type 2" evidence="6">
    <location>
        <begin position="147"/>
        <end position="196"/>
    </location>
</feature>
<dbReference type="PANTHER" id="PTHR43133:SF62">
    <property type="entry name" value="RNA POLYMERASE SIGMA FACTOR SIGZ"/>
    <property type="match status" value="1"/>
</dbReference>
<keyword evidence="8" id="KW-1185">Reference proteome</keyword>
<dbReference type="SUPFAM" id="SSF88659">
    <property type="entry name" value="Sigma3 and sigma4 domains of RNA polymerase sigma factors"/>
    <property type="match status" value="1"/>
</dbReference>
<dbReference type="Pfam" id="PF08281">
    <property type="entry name" value="Sigma70_r4_2"/>
    <property type="match status" value="1"/>
</dbReference>
<sequence length="207" mass="23481">MSMKPNRSNKDRNQDDDQLTQWLQATAAGDRSAFQKLYQRTSGPLYGLCLRILKEEGRAQECVQDVFLAVWQQAGRFDSARAQPMTWLAAIAHHRAISLLRRFNREITTADWADFLALADAPLLSPEGHQGGSADGDPHDWQLMDREAMTRCLEALRAEPRQAIHKAFWFGHTYQEIADELSTSLSTVKSWIRRALINLKSCLGLVN</sequence>
<dbReference type="InterPro" id="IPR036388">
    <property type="entry name" value="WH-like_DNA-bd_sf"/>
</dbReference>
<dbReference type="Pfam" id="PF04542">
    <property type="entry name" value="Sigma70_r2"/>
    <property type="match status" value="1"/>
</dbReference>
<dbReference type="Proteomes" id="UP000009102">
    <property type="component" value="Chromosome"/>
</dbReference>
<keyword evidence="4" id="KW-0804">Transcription</keyword>
<dbReference type="InterPro" id="IPR013325">
    <property type="entry name" value="RNA_pol_sigma_r2"/>
</dbReference>
<dbReference type="PANTHER" id="PTHR43133">
    <property type="entry name" value="RNA POLYMERASE ECF-TYPE SIGMA FACTO"/>
    <property type="match status" value="1"/>
</dbReference>
<evidence type="ECO:0000256" key="3">
    <source>
        <dbReference type="ARBA" id="ARBA00023082"/>
    </source>
</evidence>
<feature type="domain" description="RNA polymerase sigma-70 region 2" evidence="5">
    <location>
        <begin position="37"/>
        <end position="103"/>
    </location>
</feature>
<evidence type="ECO:0000259" key="5">
    <source>
        <dbReference type="Pfam" id="PF04542"/>
    </source>
</evidence>
<keyword evidence="2" id="KW-0805">Transcription regulation</keyword>
<dbReference type="Gene3D" id="1.10.10.10">
    <property type="entry name" value="Winged helix-like DNA-binding domain superfamily/Winged helix DNA-binding domain"/>
    <property type="match status" value="1"/>
</dbReference>
<protein>
    <submittedName>
        <fullName evidence="7">RNA polymerase, sigma-24 subunit, ECF subfamily</fullName>
    </submittedName>
</protein>
<evidence type="ECO:0000256" key="1">
    <source>
        <dbReference type="ARBA" id="ARBA00010641"/>
    </source>
</evidence>
<dbReference type="STRING" id="555778.Hneap_0289"/>
<accession>D0KXD8</accession>
<dbReference type="GO" id="GO:0006352">
    <property type="term" value="P:DNA-templated transcription initiation"/>
    <property type="evidence" value="ECO:0007669"/>
    <property type="project" value="InterPro"/>
</dbReference>
<dbReference type="EMBL" id="CP001801">
    <property type="protein sequence ID" value="ACX95152.1"/>
    <property type="molecule type" value="Genomic_DNA"/>
</dbReference>
<dbReference type="RefSeq" id="WP_012823188.1">
    <property type="nucleotide sequence ID" value="NC_013422.1"/>
</dbReference>
<dbReference type="NCBIfam" id="TIGR02937">
    <property type="entry name" value="sigma70-ECF"/>
    <property type="match status" value="1"/>
</dbReference>
<name>D0KXD8_HALNC</name>
<evidence type="ECO:0000313" key="7">
    <source>
        <dbReference type="EMBL" id="ACX95152.1"/>
    </source>
</evidence>
<dbReference type="AlphaFoldDB" id="D0KXD8"/>
<dbReference type="InterPro" id="IPR039425">
    <property type="entry name" value="RNA_pol_sigma-70-like"/>
</dbReference>
<evidence type="ECO:0000313" key="8">
    <source>
        <dbReference type="Proteomes" id="UP000009102"/>
    </source>
</evidence>
<evidence type="ECO:0000259" key="6">
    <source>
        <dbReference type="Pfam" id="PF08281"/>
    </source>
</evidence>
<comment type="similarity">
    <text evidence="1">Belongs to the sigma-70 factor family. ECF subfamily.</text>
</comment>
<gene>
    <name evidence="7" type="ordered locus">Hneap_0289</name>
</gene>
<dbReference type="HOGENOM" id="CLU_047691_9_3_6"/>
<dbReference type="InterPro" id="IPR007627">
    <property type="entry name" value="RNA_pol_sigma70_r2"/>
</dbReference>
<evidence type="ECO:0000256" key="4">
    <source>
        <dbReference type="ARBA" id="ARBA00023163"/>
    </source>
</evidence>
<dbReference type="GO" id="GO:0003677">
    <property type="term" value="F:DNA binding"/>
    <property type="evidence" value="ECO:0007669"/>
    <property type="project" value="InterPro"/>
</dbReference>
<dbReference type="eggNOG" id="COG1595">
    <property type="taxonomic scope" value="Bacteria"/>
</dbReference>
<organism evidence="7 8">
    <name type="scientific">Halothiobacillus neapolitanus (strain ATCC 23641 / DSM 15147 / CIP 104769 / NCIMB 8539 / c2)</name>
    <name type="common">Thiobacillus neapolitanus</name>
    <dbReference type="NCBI Taxonomy" id="555778"/>
    <lineage>
        <taxon>Bacteria</taxon>
        <taxon>Pseudomonadati</taxon>
        <taxon>Pseudomonadota</taxon>
        <taxon>Gammaproteobacteria</taxon>
        <taxon>Chromatiales</taxon>
        <taxon>Halothiobacillaceae</taxon>
        <taxon>Halothiobacillus</taxon>
    </lineage>
</organism>
<dbReference type="Gene3D" id="1.10.1740.10">
    <property type="match status" value="1"/>
</dbReference>
<dbReference type="CDD" id="cd06171">
    <property type="entry name" value="Sigma70_r4"/>
    <property type="match status" value="1"/>
</dbReference>
<dbReference type="InterPro" id="IPR013324">
    <property type="entry name" value="RNA_pol_sigma_r3/r4-like"/>
</dbReference>
<evidence type="ECO:0000256" key="2">
    <source>
        <dbReference type="ARBA" id="ARBA00023015"/>
    </source>
</evidence>
<proteinExistence type="inferred from homology"/>
<dbReference type="GO" id="GO:0016987">
    <property type="term" value="F:sigma factor activity"/>
    <property type="evidence" value="ECO:0007669"/>
    <property type="project" value="UniProtKB-KW"/>
</dbReference>
<dbReference type="KEGG" id="hna:Hneap_0289"/>